<dbReference type="AlphaFoldDB" id="A0A1H7WVY5"/>
<dbReference type="InterPro" id="IPR003817">
    <property type="entry name" value="PS_Dcarbxylase"/>
</dbReference>
<dbReference type="STRING" id="43775.SAMN04489760_10842"/>
<evidence type="ECO:0000313" key="6">
    <source>
        <dbReference type="Proteomes" id="UP000198744"/>
    </source>
</evidence>
<evidence type="ECO:0000256" key="4">
    <source>
        <dbReference type="ARBA" id="ARBA00023317"/>
    </source>
</evidence>
<protein>
    <submittedName>
        <fullName evidence="5">Phosphatidylserine decarboxylase</fullName>
    </submittedName>
</protein>
<evidence type="ECO:0000256" key="3">
    <source>
        <dbReference type="ARBA" id="ARBA00023239"/>
    </source>
</evidence>
<keyword evidence="6" id="KW-1185">Reference proteome</keyword>
<dbReference type="EMBL" id="FOBS01000008">
    <property type="protein sequence ID" value="SEM25524.1"/>
    <property type="molecule type" value="Genomic_DNA"/>
</dbReference>
<keyword evidence="2" id="KW-0865">Zymogen</keyword>
<keyword evidence="1" id="KW-0210">Decarboxylase</keyword>
<dbReference type="GO" id="GO:0008654">
    <property type="term" value="P:phospholipid biosynthetic process"/>
    <property type="evidence" value="ECO:0007669"/>
    <property type="project" value="InterPro"/>
</dbReference>
<dbReference type="Pfam" id="PF02666">
    <property type="entry name" value="PS_Dcarbxylase"/>
    <property type="match status" value="1"/>
</dbReference>
<dbReference type="OrthoDB" id="9802030at2"/>
<proteinExistence type="predicted"/>
<keyword evidence="4" id="KW-0670">Pyruvate</keyword>
<keyword evidence="3" id="KW-0456">Lyase</keyword>
<sequence length="336" mass="38161">MLHQYVDRTSRTIRVENFPGDRSIRFIYSHLRENAPLMFRMVSSARTSRLLAFLNFNSMLNEKLSGNYLKDAGIDLRECVLPPACLDTPKKVFERKIRYWEFRPMSKDPAVVVSPCDARMLLGSFNAASGIFIKGKFFDFEELLGRNKKKWLNALESGDFALFRLTPDRYHYTHTPVAGRVIDYYSIEGRYHACHPNAVVSLVTPYSKNKRVVTIIDTDVPGGTQAGIVAMVEVVALMIGDIVSCYSEKEYENPAPIGTGMFLKKGRPQSLFRPGSSTVVLIFQRQRIRFNDDIVWNMSIPGAESIFSRNFSQPLVETDVQVRNMIGTAVYGSKTR</sequence>
<organism evidence="5 6">
    <name type="scientific">Syntrophus gentianae</name>
    <dbReference type="NCBI Taxonomy" id="43775"/>
    <lineage>
        <taxon>Bacteria</taxon>
        <taxon>Pseudomonadati</taxon>
        <taxon>Thermodesulfobacteriota</taxon>
        <taxon>Syntrophia</taxon>
        <taxon>Syntrophales</taxon>
        <taxon>Syntrophaceae</taxon>
        <taxon>Syntrophus</taxon>
    </lineage>
</organism>
<evidence type="ECO:0000313" key="5">
    <source>
        <dbReference type="EMBL" id="SEM25524.1"/>
    </source>
</evidence>
<accession>A0A1H7WVY5</accession>
<dbReference type="Proteomes" id="UP000198744">
    <property type="component" value="Unassembled WGS sequence"/>
</dbReference>
<gene>
    <name evidence="5" type="ORF">SAMN04489760_10842</name>
</gene>
<dbReference type="RefSeq" id="WP_093883047.1">
    <property type="nucleotide sequence ID" value="NZ_FOBS01000008.1"/>
</dbReference>
<reference evidence="5 6" key="1">
    <citation type="submission" date="2016-10" db="EMBL/GenBank/DDBJ databases">
        <authorList>
            <person name="de Groot N.N."/>
        </authorList>
    </citation>
    <scope>NUCLEOTIDE SEQUENCE [LARGE SCALE GENOMIC DNA]</scope>
    <source>
        <strain evidence="5 6">DSM 8423</strain>
    </source>
</reference>
<name>A0A1H7WVY5_9BACT</name>
<evidence type="ECO:0000256" key="1">
    <source>
        <dbReference type="ARBA" id="ARBA00022793"/>
    </source>
</evidence>
<dbReference type="GO" id="GO:0004609">
    <property type="term" value="F:phosphatidylserine decarboxylase activity"/>
    <property type="evidence" value="ECO:0007669"/>
    <property type="project" value="InterPro"/>
</dbReference>
<evidence type="ECO:0000256" key="2">
    <source>
        <dbReference type="ARBA" id="ARBA00023145"/>
    </source>
</evidence>
<dbReference type="PANTHER" id="PTHR10067">
    <property type="entry name" value="PHOSPHATIDYLSERINE DECARBOXYLASE"/>
    <property type="match status" value="1"/>
</dbReference>